<dbReference type="Gene3D" id="3.40.50.150">
    <property type="entry name" value="Vaccinia Virus protein VP39"/>
    <property type="match status" value="1"/>
</dbReference>
<sequence>MRASRRGHGDEERTGVAGLAYRVKSTYAGAVRATGRVLTAVHVLPKEAPPREKRVRHWFHSLFQVHDSLAIARLGVPWWTYDAIDKVDAWLKDRARPIRVFEYGSGASTIWLSARADEVHTVEHHKGFADHIGPKLATFPNISMMVVEPVESPLPAVPSEKSGNRGLDFSDYVAAIDKVGGTFDVVVVDGRVRAACLKAAIPHLAEDGMVIFDNSRRRRYRTAIETSGLTELKLSGLTPTLPYPDQTSLLAHAK</sequence>
<dbReference type="GO" id="GO:0032259">
    <property type="term" value="P:methylation"/>
    <property type="evidence" value="ECO:0007669"/>
    <property type="project" value="UniProtKB-KW"/>
</dbReference>
<organism evidence="1 2">
    <name type="scientific">Nakamurella alba</name>
    <dbReference type="NCBI Taxonomy" id="2665158"/>
    <lineage>
        <taxon>Bacteria</taxon>
        <taxon>Bacillati</taxon>
        <taxon>Actinomycetota</taxon>
        <taxon>Actinomycetes</taxon>
        <taxon>Nakamurellales</taxon>
        <taxon>Nakamurellaceae</taxon>
        <taxon>Nakamurella</taxon>
    </lineage>
</organism>
<dbReference type="EMBL" id="WLYK01000001">
    <property type="protein sequence ID" value="MTD12854.1"/>
    <property type="molecule type" value="Genomic_DNA"/>
</dbReference>
<keyword evidence="1" id="KW-0808">Transferase</keyword>
<keyword evidence="1" id="KW-0489">Methyltransferase</keyword>
<dbReference type="Proteomes" id="UP000460221">
    <property type="component" value="Unassembled WGS sequence"/>
</dbReference>
<name>A0A7K1FIY2_9ACTN</name>
<gene>
    <name evidence="1" type="ORF">GIS00_02700</name>
</gene>
<comment type="caution">
    <text evidence="1">The sequence shown here is derived from an EMBL/GenBank/DDBJ whole genome shotgun (WGS) entry which is preliminary data.</text>
</comment>
<evidence type="ECO:0000313" key="2">
    <source>
        <dbReference type="Proteomes" id="UP000460221"/>
    </source>
</evidence>
<dbReference type="SUPFAM" id="SSF53335">
    <property type="entry name" value="S-adenosyl-L-methionine-dependent methyltransferases"/>
    <property type="match status" value="1"/>
</dbReference>
<accession>A0A7K1FIY2</accession>
<proteinExistence type="predicted"/>
<dbReference type="GO" id="GO:0008168">
    <property type="term" value="F:methyltransferase activity"/>
    <property type="evidence" value="ECO:0007669"/>
    <property type="project" value="UniProtKB-KW"/>
</dbReference>
<evidence type="ECO:0000313" key="1">
    <source>
        <dbReference type="EMBL" id="MTD12854.1"/>
    </source>
</evidence>
<dbReference type="InterPro" id="IPR029063">
    <property type="entry name" value="SAM-dependent_MTases_sf"/>
</dbReference>
<reference evidence="1 2" key="1">
    <citation type="submission" date="2019-11" db="EMBL/GenBank/DDBJ databases">
        <authorList>
            <person name="Jiang L.-Q."/>
        </authorList>
    </citation>
    <scope>NUCLEOTIDE SEQUENCE [LARGE SCALE GENOMIC DNA]</scope>
    <source>
        <strain evidence="1 2">YIM 132087</strain>
    </source>
</reference>
<protein>
    <submittedName>
        <fullName evidence="1">Class I SAM-dependent methyltransferase</fullName>
    </submittedName>
</protein>
<dbReference type="AlphaFoldDB" id="A0A7K1FIY2"/>
<keyword evidence="2" id="KW-1185">Reference proteome</keyword>